<keyword evidence="4 7" id="KW-0812">Transmembrane</keyword>
<feature type="transmembrane region" description="Helical" evidence="7">
    <location>
        <begin position="308"/>
        <end position="325"/>
    </location>
</feature>
<dbReference type="PROSITE" id="PS50850">
    <property type="entry name" value="MFS"/>
    <property type="match status" value="1"/>
</dbReference>
<keyword evidence="2" id="KW-0813">Transport</keyword>
<evidence type="ECO:0000313" key="9">
    <source>
        <dbReference type="EMBL" id="QRG68089.1"/>
    </source>
</evidence>
<feature type="transmembrane region" description="Helical" evidence="7">
    <location>
        <begin position="397"/>
        <end position="414"/>
    </location>
</feature>
<feature type="transmembrane region" description="Helical" evidence="7">
    <location>
        <begin position="72"/>
        <end position="91"/>
    </location>
</feature>
<feature type="transmembrane region" description="Helical" evidence="7">
    <location>
        <begin position="244"/>
        <end position="268"/>
    </location>
</feature>
<keyword evidence="5 7" id="KW-1133">Transmembrane helix</keyword>
<dbReference type="PANTHER" id="PTHR23513">
    <property type="entry name" value="INTEGRAL MEMBRANE EFFLUX PROTEIN-RELATED"/>
    <property type="match status" value="1"/>
</dbReference>
<feature type="transmembrane region" description="Helical" evidence="7">
    <location>
        <begin position="194"/>
        <end position="212"/>
    </location>
</feature>
<keyword evidence="10" id="KW-1185">Reference proteome</keyword>
<evidence type="ECO:0000259" key="8">
    <source>
        <dbReference type="PROSITE" id="PS50850"/>
    </source>
</evidence>
<feature type="transmembrane region" description="Helical" evidence="7">
    <location>
        <begin position="331"/>
        <end position="353"/>
    </location>
</feature>
<dbReference type="Gene3D" id="1.20.1250.20">
    <property type="entry name" value="MFS general substrate transporter like domains"/>
    <property type="match status" value="1"/>
</dbReference>
<accession>A0ABX7FPC8</accession>
<gene>
    <name evidence="9" type="ORF">JNE38_02450</name>
</gene>
<evidence type="ECO:0000313" key="10">
    <source>
        <dbReference type="Proteomes" id="UP000596248"/>
    </source>
</evidence>
<feature type="transmembrane region" description="Helical" evidence="7">
    <location>
        <begin position="365"/>
        <end position="385"/>
    </location>
</feature>
<dbReference type="SUPFAM" id="SSF103473">
    <property type="entry name" value="MFS general substrate transporter"/>
    <property type="match status" value="1"/>
</dbReference>
<evidence type="ECO:0000256" key="3">
    <source>
        <dbReference type="ARBA" id="ARBA00022475"/>
    </source>
</evidence>
<dbReference type="CDD" id="cd06173">
    <property type="entry name" value="MFS_MefA_like"/>
    <property type="match status" value="1"/>
</dbReference>
<organism evidence="9 10">
    <name type="scientific">Brevibacillus choshinensis</name>
    <dbReference type="NCBI Taxonomy" id="54911"/>
    <lineage>
        <taxon>Bacteria</taxon>
        <taxon>Bacillati</taxon>
        <taxon>Bacillota</taxon>
        <taxon>Bacilli</taxon>
        <taxon>Bacillales</taxon>
        <taxon>Paenibacillaceae</taxon>
        <taxon>Brevibacillus</taxon>
    </lineage>
</organism>
<proteinExistence type="predicted"/>
<feature type="transmembrane region" description="Helical" evidence="7">
    <location>
        <begin position="167"/>
        <end position="188"/>
    </location>
</feature>
<evidence type="ECO:0000256" key="4">
    <source>
        <dbReference type="ARBA" id="ARBA00022692"/>
    </source>
</evidence>
<reference evidence="9 10" key="1">
    <citation type="submission" date="2021-01" db="EMBL/GenBank/DDBJ databases">
        <title>Identification of strong promoters based on the transcriptome of Brevibacillus choshinensis.</title>
        <authorList>
            <person name="Yao D."/>
            <person name="Zhang K."/>
            <person name="Wu J."/>
        </authorList>
    </citation>
    <scope>NUCLEOTIDE SEQUENCE [LARGE SCALE GENOMIC DNA]</scope>
    <source>
        <strain evidence="9 10">HPD31-SP3</strain>
    </source>
</reference>
<comment type="subcellular location">
    <subcellularLocation>
        <location evidence="1">Cell membrane</location>
        <topology evidence="1">Multi-pass membrane protein</topology>
    </subcellularLocation>
</comment>
<keyword evidence="3" id="KW-1003">Cell membrane</keyword>
<dbReference type="PANTHER" id="PTHR23513:SF6">
    <property type="entry name" value="MAJOR FACILITATOR SUPERFAMILY ASSOCIATED DOMAIN-CONTAINING PROTEIN"/>
    <property type="match status" value="1"/>
</dbReference>
<dbReference type="InterPro" id="IPR011701">
    <property type="entry name" value="MFS"/>
</dbReference>
<feature type="transmembrane region" description="Helical" evidence="7">
    <location>
        <begin position="35"/>
        <end position="52"/>
    </location>
</feature>
<feature type="domain" description="Major facilitator superfamily (MFS) profile" evidence="8">
    <location>
        <begin position="243"/>
        <end position="423"/>
    </location>
</feature>
<dbReference type="EMBL" id="CP069127">
    <property type="protein sequence ID" value="QRG68089.1"/>
    <property type="molecule type" value="Genomic_DNA"/>
</dbReference>
<dbReference type="InterPro" id="IPR020846">
    <property type="entry name" value="MFS_dom"/>
</dbReference>
<feature type="transmembrane region" description="Helical" evidence="7">
    <location>
        <begin position="103"/>
        <end position="119"/>
    </location>
</feature>
<evidence type="ECO:0000256" key="6">
    <source>
        <dbReference type="ARBA" id="ARBA00023136"/>
    </source>
</evidence>
<evidence type="ECO:0000256" key="5">
    <source>
        <dbReference type="ARBA" id="ARBA00022989"/>
    </source>
</evidence>
<sequence length="423" mass="46968">MEKEKEVFTMSSPKTQAVTAPEAPAFTSIWRNRPFLILFLTSAFVTCGAKVYELALPLILYDMTRSPLTMTAMKSIEFLPNLLLAMFIGVLVDRFSKKRWSQWMVFGQMVLLFLLYALVESGQAAVIHFYVAGFLLMAFNYGYGNARVSIIKQVVPRPLLTSANARFSFLFTLIDIMGPAISGFILLLSSLHNGLLITGFAYLIALIAVSFLEKESHPAIAAQQGTFWQDFRAGWQELLSNRPLWMITILVIFLNATSGVYDAMIIFFAKDHLKLDNSQLGLVLSAAGVGGLIGSTLVARLRKRFPTGKILGTTILLLSVSYLLMALAQSTWMLCLSLFLSGMIGTIESICIWTFRQETTPAHMIGRISGITGSIFKLGMVFSIYGSGWVTVWQGPWAAFLAAAVGNLLIFLVYRRLTLWRLA</sequence>
<name>A0ABX7FPC8_BRECH</name>
<dbReference type="InterPro" id="IPR036259">
    <property type="entry name" value="MFS_trans_sf"/>
</dbReference>
<dbReference type="Pfam" id="PF07690">
    <property type="entry name" value="MFS_1"/>
    <property type="match status" value="1"/>
</dbReference>
<feature type="transmembrane region" description="Helical" evidence="7">
    <location>
        <begin position="125"/>
        <end position="146"/>
    </location>
</feature>
<evidence type="ECO:0000256" key="1">
    <source>
        <dbReference type="ARBA" id="ARBA00004651"/>
    </source>
</evidence>
<feature type="transmembrane region" description="Helical" evidence="7">
    <location>
        <begin position="280"/>
        <end position="301"/>
    </location>
</feature>
<evidence type="ECO:0000256" key="7">
    <source>
        <dbReference type="SAM" id="Phobius"/>
    </source>
</evidence>
<evidence type="ECO:0000256" key="2">
    <source>
        <dbReference type="ARBA" id="ARBA00022448"/>
    </source>
</evidence>
<dbReference type="Proteomes" id="UP000596248">
    <property type="component" value="Chromosome"/>
</dbReference>
<keyword evidence="6 7" id="KW-0472">Membrane</keyword>
<protein>
    <submittedName>
        <fullName evidence="9">MFS transporter</fullName>
    </submittedName>
</protein>